<evidence type="ECO:0000313" key="2">
    <source>
        <dbReference type="EMBL" id="CUU02317.1"/>
    </source>
</evidence>
<dbReference type="RefSeq" id="WP_140944261.1">
    <property type="nucleotide sequence ID" value="NZ_FAOO01000003.1"/>
</dbReference>
<keyword evidence="2" id="KW-0808">Transferase</keyword>
<dbReference type="GO" id="GO:0008168">
    <property type="term" value="F:methyltransferase activity"/>
    <property type="evidence" value="ECO:0007669"/>
    <property type="project" value="UniProtKB-KW"/>
</dbReference>
<organism evidence="2 3">
    <name type="scientific">Candidatus Thermokryptus mobilis</name>
    <dbReference type="NCBI Taxonomy" id="1643428"/>
    <lineage>
        <taxon>Bacteria</taxon>
        <taxon>Pseudomonadati</taxon>
        <taxon>Candidatus Kryptoniota</taxon>
        <taxon>Candidatus Thermokryptus</taxon>
    </lineage>
</organism>
<proteinExistence type="predicted"/>
<evidence type="ECO:0000313" key="3">
    <source>
        <dbReference type="Proteomes" id="UP000320623"/>
    </source>
</evidence>
<dbReference type="CDD" id="cd02440">
    <property type="entry name" value="AdoMet_MTases"/>
    <property type="match status" value="1"/>
</dbReference>
<keyword evidence="2" id="KW-0489">Methyltransferase</keyword>
<dbReference type="InterPro" id="IPR013217">
    <property type="entry name" value="Methyltransf_12"/>
</dbReference>
<dbReference type="PANTHER" id="PTHR43861:SF1">
    <property type="entry name" value="TRANS-ACONITATE 2-METHYLTRANSFERASE"/>
    <property type="match status" value="1"/>
</dbReference>
<dbReference type="Gene3D" id="3.40.50.150">
    <property type="entry name" value="Vaccinia Virus protein VP39"/>
    <property type="match status" value="1"/>
</dbReference>
<evidence type="ECO:0000259" key="1">
    <source>
        <dbReference type="Pfam" id="PF08242"/>
    </source>
</evidence>
<keyword evidence="3" id="KW-1185">Reference proteome</keyword>
<dbReference type="GO" id="GO:0032259">
    <property type="term" value="P:methylation"/>
    <property type="evidence" value="ECO:0007669"/>
    <property type="project" value="UniProtKB-KW"/>
</dbReference>
<sequence>MDELKVNKSFWDFYAEIYDEKKADFDKYLRGRSIKTLQTFFKPGQNLIEIGCGTGTESLEMIKYGCKLTLTDLSPQMLKKAYEKIGDKARYVNLPAEYIDSFKIQFDGAYSSFGVLNCVTDIGEFFKKLHTILKPNAYFIASIINRWYWGDFLFFALGITNYLKKRLKGWGYISVDGKEYNAKANFYSVFKIKKIASPYFELEKCIAFPILLPPPYLKPKDRLPEKIFKILDKIESALNGLFPFKYFGEQTIFIFRRK</sequence>
<dbReference type="OrthoDB" id="9811589at2"/>
<accession>A0A0S4MXW1</accession>
<gene>
    <name evidence="2" type="ORF">JGI1_00459</name>
</gene>
<dbReference type="PANTHER" id="PTHR43861">
    <property type="entry name" value="TRANS-ACONITATE 2-METHYLTRANSFERASE-RELATED"/>
    <property type="match status" value="1"/>
</dbReference>
<name>A0A0S4MXW1_9BACT</name>
<dbReference type="EMBL" id="FAOO01000003">
    <property type="protein sequence ID" value="CUU02317.1"/>
    <property type="molecule type" value="Genomic_DNA"/>
</dbReference>
<dbReference type="AlphaFoldDB" id="A0A0S4MXW1"/>
<protein>
    <submittedName>
        <fullName evidence="2">Methyltransferase domain-containing protein</fullName>
    </submittedName>
</protein>
<reference evidence="3" key="1">
    <citation type="submission" date="2015-11" db="EMBL/GenBank/DDBJ databases">
        <authorList>
            <person name="Varghese N."/>
        </authorList>
    </citation>
    <scope>NUCLEOTIDE SEQUENCE [LARGE SCALE GENOMIC DNA]</scope>
</reference>
<dbReference type="STRING" id="1643428.GCA_001442855_00446"/>
<dbReference type="Proteomes" id="UP000320623">
    <property type="component" value="Unassembled WGS sequence"/>
</dbReference>
<feature type="domain" description="Methyltransferase type 12" evidence="1">
    <location>
        <begin position="48"/>
        <end position="138"/>
    </location>
</feature>
<dbReference type="Pfam" id="PF08242">
    <property type="entry name" value="Methyltransf_12"/>
    <property type="match status" value="1"/>
</dbReference>
<dbReference type="InterPro" id="IPR029063">
    <property type="entry name" value="SAM-dependent_MTases_sf"/>
</dbReference>
<dbReference type="SUPFAM" id="SSF53335">
    <property type="entry name" value="S-adenosyl-L-methionine-dependent methyltransferases"/>
    <property type="match status" value="1"/>
</dbReference>